<evidence type="ECO:0000256" key="6">
    <source>
        <dbReference type="ARBA" id="ARBA00022833"/>
    </source>
</evidence>
<comment type="similarity">
    <text evidence="2">Belongs to the peptidase M35 family.</text>
</comment>
<protein>
    <recommendedName>
        <fullName evidence="9">Lysine-specific metallo-endopeptidase domain-containing protein</fullName>
    </recommendedName>
</protein>
<evidence type="ECO:0000256" key="3">
    <source>
        <dbReference type="ARBA" id="ARBA00022670"/>
    </source>
</evidence>
<dbReference type="InterPro" id="IPR029463">
    <property type="entry name" value="Lys_MEP"/>
</dbReference>
<keyword evidence="7" id="KW-0482">Metalloprotease</keyword>
<proteinExistence type="inferred from homology"/>
<dbReference type="SMART" id="SM01351">
    <property type="entry name" value="Aspzincin_M35"/>
    <property type="match status" value="1"/>
</dbReference>
<gene>
    <name evidence="10" type="ORF">HGRIS_008371</name>
</gene>
<dbReference type="SUPFAM" id="SSF55486">
    <property type="entry name" value="Metalloproteases ('zincins'), catalytic domain"/>
    <property type="match status" value="1"/>
</dbReference>
<evidence type="ECO:0000256" key="2">
    <source>
        <dbReference type="ARBA" id="ARBA00010279"/>
    </source>
</evidence>
<feature type="chain" id="PRO_5047404351" description="Lysine-specific metallo-endopeptidase domain-containing protein" evidence="8">
    <location>
        <begin position="24"/>
        <end position="350"/>
    </location>
</feature>
<name>A0ABR3J7R3_9AGAR</name>
<dbReference type="EMBL" id="JASNQZ010000011">
    <property type="protein sequence ID" value="KAL0951695.1"/>
    <property type="molecule type" value="Genomic_DNA"/>
</dbReference>
<dbReference type="PANTHER" id="PTHR37016:SF3">
    <property type="entry name" value="NEUTRAL PROTEASE 2-RELATED"/>
    <property type="match status" value="1"/>
</dbReference>
<dbReference type="InterPro" id="IPR050414">
    <property type="entry name" value="Fungal_M35_metalloproteases"/>
</dbReference>
<dbReference type="Gene3D" id="3.40.390.10">
    <property type="entry name" value="Collagenase (Catalytic Domain)"/>
    <property type="match status" value="1"/>
</dbReference>
<evidence type="ECO:0000256" key="5">
    <source>
        <dbReference type="ARBA" id="ARBA00022801"/>
    </source>
</evidence>
<dbReference type="Gene3D" id="2.60.40.2970">
    <property type="match status" value="1"/>
</dbReference>
<keyword evidence="3" id="KW-0645">Protease</keyword>
<evidence type="ECO:0000256" key="4">
    <source>
        <dbReference type="ARBA" id="ARBA00022723"/>
    </source>
</evidence>
<comment type="caution">
    <text evidence="10">The sequence shown here is derived from an EMBL/GenBank/DDBJ whole genome shotgun (WGS) entry which is preliminary data.</text>
</comment>
<keyword evidence="8" id="KW-0732">Signal</keyword>
<reference evidence="11" key="1">
    <citation type="submission" date="2024-06" db="EMBL/GenBank/DDBJ databases">
        <title>Multi-omics analyses provide insights into the biosynthesis of the anticancer antibiotic pleurotin in Hohenbuehelia grisea.</title>
        <authorList>
            <person name="Weaver J.A."/>
            <person name="Alberti F."/>
        </authorList>
    </citation>
    <scope>NUCLEOTIDE SEQUENCE [LARGE SCALE GENOMIC DNA]</scope>
    <source>
        <strain evidence="11">T-177</strain>
    </source>
</reference>
<organism evidence="10 11">
    <name type="scientific">Hohenbuehelia grisea</name>
    <dbReference type="NCBI Taxonomy" id="104357"/>
    <lineage>
        <taxon>Eukaryota</taxon>
        <taxon>Fungi</taxon>
        <taxon>Dikarya</taxon>
        <taxon>Basidiomycota</taxon>
        <taxon>Agaricomycotina</taxon>
        <taxon>Agaricomycetes</taxon>
        <taxon>Agaricomycetidae</taxon>
        <taxon>Agaricales</taxon>
        <taxon>Pleurotineae</taxon>
        <taxon>Pleurotaceae</taxon>
        <taxon>Hohenbuehelia</taxon>
    </lineage>
</organism>
<keyword evidence="4" id="KW-0479">Metal-binding</keyword>
<comment type="cofactor">
    <cofactor evidence="1">
        <name>Zn(2+)</name>
        <dbReference type="ChEBI" id="CHEBI:29105"/>
    </cofactor>
</comment>
<evidence type="ECO:0000256" key="8">
    <source>
        <dbReference type="SAM" id="SignalP"/>
    </source>
</evidence>
<dbReference type="InterPro" id="IPR034115">
    <property type="entry name" value="M35_peptidyl-Lys"/>
</dbReference>
<sequence length="350" mass="36787">MLFSATLRSALAVIVLSALSVSATPGLSLKVSGPQDVNGVDKLQVVATLVNTGDETLKLLNDPRGPLSKFPTNTFSITDASGSTPAFTGIKVKYVPKVAAASLDEKAFTVLAPGQSVDVTHDLSTTYNFTSTGEGAYNFEARNLFHYIDAQNNIVPIYADAATHSASISGKLAVAQPSLVKRASFVGCSSSQQSLLNQAASAAQTYAANALSYANSHTSATTRYTTWFGAYTAARHSTIVSHYTAISGTPFSSYTFDCTCTDSGTYAFVTPSRFGYVTLCGAFWQAPLIGTDSKGGTLIHESSHFTRNGGTDDHVYGQSGCRSLASSNPAQAVDNADSHEYFAENNPAQA</sequence>
<dbReference type="CDD" id="cd11306">
    <property type="entry name" value="M35_peptidyl-Lys"/>
    <property type="match status" value="1"/>
</dbReference>
<accession>A0ABR3J7R3</accession>
<keyword evidence="11" id="KW-1185">Reference proteome</keyword>
<evidence type="ECO:0000256" key="1">
    <source>
        <dbReference type="ARBA" id="ARBA00001947"/>
    </source>
</evidence>
<evidence type="ECO:0000256" key="7">
    <source>
        <dbReference type="ARBA" id="ARBA00023049"/>
    </source>
</evidence>
<keyword evidence="6" id="KW-0862">Zinc</keyword>
<feature type="signal peptide" evidence="8">
    <location>
        <begin position="1"/>
        <end position="23"/>
    </location>
</feature>
<feature type="domain" description="Lysine-specific metallo-endopeptidase" evidence="9">
    <location>
        <begin position="212"/>
        <end position="344"/>
    </location>
</feature>
<dbReference type="Pfam" id="PF14521">
    <property type="entry name" value="Aspzincin_M35"/>
    <property type="match status" value="1"/>
</dbReference>
<keyword evidence="5" id="KW-0378">Hydrolase</keyword>
<dbReference type="Proteomes" id="UP001556367">
    <property type="component" value="Unassembled WGS sequence"/>
</dbReference>
<dbReference type="PANTHER" id="PTHR37016">
    <property type="match status" value="1"/>
</dbReference>
<dbReference type="InterPro" id="IPR024079">
    <property type="entry name" value="MetalloPept_cat_dom_sf"/>
</dbReference>
<evidence type="ECO:0000313" key="10">
    <source>
        <dbReference type="EMBL" id="KAL0951695.1"/>
    </source>
</evidence>
<evidence type="ECO:0000313" key="11">
    <source>
        <dbReference type="Proteomes" id="UP001556367"/>
    </source>
</evidence>
<evidence type="ECO:0000259" key="9">
    <source>
        <dbReference type="SMART" id="SM01351"/>
    </source>
</evidence>